<dbReference type="AlphaFoldDB" id="A0A177N0I8"/>
<name>A0A177N0I8_9GAMM</name>
<evidence type="ECO:0000256" key="1">
    <source>
        <dbReference type="SAM" id="Phobius"/>
    </source>
</evidence>
<evidence type="ECO:0008006" key="5">
    <source>
        <dbReference type="Google" id="ProtNLM"/>
    </source>
</evidence>
<keyword evidence="4" id="KW-1185">Reference proteome</keyword>
<evidence type="ECO:0000313" key="3">
    <source>
        <dbReference type="EMBL" id="OAI11371.1"/>
    </source>
</evidence>
<feature type="chain" id="PRO_5008068627" description="PEP-CTERM sorting domain-containing protein" evidence="2">
    <location>
        <begin position="23"/>
        <end position="221"/>
    </location>
</feature>
<dbReference type="Proteomes" id="UP000078476">
    <property type="component" value="Unassembled WGS sequence"/>
</dbReference>
<reference evidence="3 4" key="1">
    <citation type="submission" date="2016-03" db="EMBL/GenBank/DDBJ databases">
        <authorList>
            <person name="Ploux O."/>
        </authorList>
    </citation>
    <scope>NUCLEOTIDE SEQUENCE [LARGE SCALE GENOMIC DNA]</scope>
    <source>
        <strain evidence="3 4">R-45370</strain>
    </source>
</reference>
<feature type="transmembrane region" description="Helical" evidence="1">
    <location>
        <begin position="193"/>
        <end position="213"/>
    </location>
</feature>
<accession>A0A177N0I8</accession>
<protein>
    <recommendedName>
        <fullName evidence="5">PEP-CTERM sorting domain-containing protein</fullName>
    </recommendedName>
</protein>
<organism evidence="3 4">
    <name type="scientific">Methylomonas lenta</name>
    <dbReference type="NCBI Taxonomy" id="980561"/>
    <lineage>
        <taxon>Bacteria</taxon>
        <taxon>Pseudomonadati</taxon>
        <taxon>Pseudomonadota</taxon>
        <taxon>Gammaproteobacteria</taxon>
        <taxon>Methylococcales</taxon>
        <taxon>Methylococcaceae</taxon>
        <taxon>Methylomonas</taxon>
    </lineage>
</organism>
<feature type="signal peptide" evidence="2">
    <location>
        <begin position="1"/>
        <end position="22"/>
    </location>
</feature>
<proteinExistence type="predicted"/>
<keyword evidence="2" id="KW-0732">Signal</keyword>
<keyword evidence="1" id="KW-0812">Transmembrane</keyword>
<gene>
    <name evidence="3" type="ORF">A1359_14590</name>
</gene>
<comment type="caution">
    <text evidence="3">The sequence shown here is derived from an EMBL/GenBank/DDBJ whole genome shotgun (WGS) entry which is preliminary data.</text>
</comment>
<keyword evidence="1" id="KW-1133">Transmembrane helix</keyword>
<sequence>MKKLKIALAAAGLALASTGVNAAIVSISGATVDFSYDDTGLSALIGNIWATGNTLNFDPINFSAVSNDGGLSFKSATTPVINITAKMGYTLTGLSSFEQGDYFVIGDGSVKVAGNSYFNGTPQAITPSAALDVKFDDLNSLEITNWSASNSTTLNSAESATVKIQNLLFAQANVGSYAFVEKTQMSLSAATTAVVPVPGAFWLFGSVLTGVLVSRRRNITA</sequence>
<dbReference type="RefSeq" id="WP_066985895.1">
    <property type="nucleotide sequence ID" value="NZ_LUUI01000142.1"/>
</dbReference>
<keyword evidence="1" id="KW-0472">Membrane</keyword>
<evidence type="ECO:0000313" key="4">
    <source>
        <dbReference type="Proteomes" id="UP000078476"/>
    </source>
</evidence>
<dbReference type="EMBL" id="LUUI01000142">
    <property type="protein sequence ID" value="OAI11371.1"/>
    <property type="molecule type" value="Genomic_DNA"/>
</dbReference>
<evidence type="ECO:0000256" key="2">
    <source>
        <dbReference type="SAM" id="SignalP"/>
    </source>
</evidence>